<dbReference type="InterPro" id="IPR007366">
    <property type="entry name" value="DUF432"/>
</dbReference>
<dbReference type="RefSeq" id="WP_251949948.1">
    <property type="nucleotide sequence ID" value="NZ_CP080572.1"/>
</dbReference>
<gene>
    <name evidence="1" type="ORF">K1720_03425</name>
</gene>
<dbReference type="AlphaFoldDB" id="A0A9E7MC28"/>
<keyword evidence="2" id="KW-1185">Reference proteome</keyword>
<organism evidence="1 2">
    <name type="scientific">Thermococcus argininiproducens</name>
    <dbReference type="NCBI Taxonomy" id="2866384"/>
    <lineage>
        <taxon>Archaea</taxon>
        <taxon>Methanobacteriati</taxon>
        <taxon>Methanobacteriota</taxon>
        <taxon>Thermococci</taxon>
        <taxon>Thermococcales</taxon>
        <taxon>Thermococcaceae</taxon>
        <taxon>Thermococcus</taxon>
    </lineage>
</organism>
<protein>
    <submittedName>
        <fullName evidence="1">DUF432 domain-containing protein</fullName>
    </submittedName>
</protein>
<evidence type="ECO:0000313" key="1">
    <source>
        <dbReference type="EMBL" id="USH00517.1"/>
    </source>
</evidence>
<sequence>MFEEHELKTKFIRIAGRKIHLLEDKGGVIRYRRDNVERLIKNSGEKLRILPSPATGYGVKLLMIKFKEPVVLPPQDSLIGFVEAPIEIDVKVGNLTIDHFILGREKYALYGTLESGIISRYHISPFYLEEPDSLGVAKLIVSNPSTEWKSLDRVVIPIKGTPMYYKDKKAYYPLIVITIKDHIPEVNNTGRPPKEGLNSVGIELALPNFLMRW</sequence>
<dbReference type="GeneID" id="72777364"/>
<reference evidence="1 2" key="1">
    <citation type="submission" date="2021-08" db="EMBL/GenBank/DDBJ databases">
        <title>Thermococcus onnuriiensis IOH2.</title>
        <authorList>
            <person name="Park Y.-J."/>
        </authorList>
    </citation>
    <scope>NUCLEOTIDE SEQUENCE [LARGE SCALE GENOMIC DNA]</scope>
    <source>
        <strain evidence="1 2">IOH2</strain>
    </source>
</reference>
<proteinExistence type="predicted"/>
<accession>A0A9E7MC28</accession>
<dbReference type="KEGG" id="thei:K1720_03425"/>
<dbReference type="Pfam" id="PF04254">
    <property type="entry name" value="DUF432"/>
    <property type="match status" value="1"/>
</dbReference>
<name>A0A9E7MC28_9EURY</name>
<evidence type="ECO:0000313" key="2">
    <source>
        <dbReference type="Proteomes" id="UP001056425"/>
    </source>
</evidence>
<dbReference type="PIRSF" id="PIRSF019202">
    <property type="entry name" value="UCP019202"/>
    <property type="match status" value="1"/>
</dbReference>
<dbReference type="EMBL" id="CP080572">
    <property type="protein sequence ID" value="USH00517.1"/>
    <property type="molecule type" value="Genomic_DNA"/>
</dbReference>
<dbReference type="Proteomes" id="UP001056425">
    <property type="component" value="Chromosome"/>
</dbReference>